<accession>A0A0C2YNN7</accession>
<reference evidence="2 3" key="1">
    <citation type="submission" date="2014-04" db="EMBL/GenBank/DDBJ databases">
        <authorList>
            <consortium name="DOE Joint Genome Institute"/>
            <person name="Kuo A."/>
            <person name="Gay G."/>
            <person name="Dore J."/>
            <person name="Kohler A."/>
            <person name="Nagy L.G."/>
            <person name="Floudas D."/>
            <person name="Copeland A."/>
            <person name="Barry K.W."/>
            <person name="Cichocki N."/>
            <person name="Veneault-Fourrey C."/>
            <person name="LaButti K."/>
            <person name="Lindquist E.A."/>
            <person name="Lipzen A."/>
            <person name="Lundell T."/>
            <person name="Morin E."/>
            <person name="Murat C."/>
            <person name="Sun H."/>
            <person name="Tunlid A."/>
            <person name="Henrissat B."/>
            <person name="Grigoriev I.V."/>
            <person name="Hibbett D.S."/>
            <person name="Martin F."/>
            <person name="Nordberg H.P."/>
            <person name="Cantor M.N."/>
            <person name="Hua S.X."/>
        </authorList>
    </citation>
    <scope>NUCLEOTIDE SEQUENCE [LARGE SCALE GENOMIC DNA]</scope>
    <source>
        <strain evidence="3">h7</strain>
    </source>
</reference>
<dbReference type="AlphaFoldDB" id="A0A0C2YNN7"/>
<dbReference type="PANTHER" id="PTHR19288:SF46">
    <property type="entry name" value="HALOACID DEHALOGENASE-LIKE HYDROLASE DOMAIN-CONTAINING PROTEIN 2"/>
    <property type="match status" value="1"/>
</dbReference>
<dbReference type="OrthoDB" id="426235at2759"/>
<reference evidence="3" key="2">
    <citation type="submission" date="2015-01" db="EMBL/GenBank/DDBJ databases">
        <title>Evolutionary Origins and Diversification of the Mycorrhizal Mutualists.</title>
        <authorList>
            <consortium name="DOE Joint Genome Institute"/>
            <consortium name="Mycorrhizal Genomics Consortium"/>
            <person name="Kohler A."/>
            <person name="Kuo A."/>
            <person name="Nagy L.G."/>
            <person name="Floudas D."/>
            <person name="Copeland A."/>
            <person name="Barry K.W."/>
            <person name="Cichocki N."/>
            <person name="Veneault-Fourrey C."/>
            <person name="LaButti K."/>
            <person name="Lindquist E.A."/>
            <person name="Lipzen A."/>
            <person name="Lundell T."/>
            <person name="Morin E."/>
            <person name="Murat C."/>
            <person name="Riley R."/>
            <person name="Ohm R."/>
            <person name="Sun H."/>
            <person name="Tunlid A."/>
            <person name="Henrissat B."/>
            <person name="Grigoriev I.V."/>
            <person name="Hibbett D.S."/>
            <person name="Martin F."/>
        </authorList>
    </citation>
    <scope>NUCLEOTIDE SEQUENCE [LARGE SCALE GENOMIC DNA]</scope>
    <source>
        <strain evidence="3">h7</strain>
    </source>
</reference>
<keyword evidence="3" id="KW-1185">Reference proteome</keyword>
<dbReference type="InterPro" id="IPR006357">
    <property type="entry name" value="HAD-SF_hydro_IIA"/>
</dbReference>
<dbReference type="SUPFAM" id="SSF56784">
    <property type="entry name" value="HAD-like"/>
    <property type="match status" value="1"/>
</dbReference>
<evidence type="ECO:0000313" key="3">
    <source>
        <dbReference type="Proteomes" id="UP000053424"/>
    </source>
</evidence>
<evidence type="ECO:0000256" key="1">
    <source>
        <dbReference type="SAM" id="MobiDB-lite"/>
    </source>
</evidence>
<evidence type="ECO:0000313" key="2">
    <source>
        <dbReference type="EMBL" id="KIM42602.1"/>
    </source>
</evidence>
<gene>
    <name evidence="2" type="ORF">M413DRAFT_444307</name>
</gene>
<name>A0A0C2YNN7_HEBCY</name>
<dbReference type="Proteomes" id="UP000053424">
    <property type="component" value="Unassembled WGS sequence"/>
</dbReference>
<dbReference type="Pfam" id="PF13242">
    <property type="entry name" value="Hydrolase_like"/>
    <property type="match status" value="1"/>
</dbReference>
<dbReference type="Pfam" id="PF13344">
    <property type="entry name" value="Hydrolase_6"/>
    <property type="match status" value="1"/>
</dbReference>
<dbReference type="GO" id="GO:0005737">
    <property type="term" value="C:cytoplasm"/>
    <property type="evidence" value="ECO:0007669"/>
    <property type="project" value="TreeGrafter"/>
</dbReference>
<dbReference type="InterPro" id="IPR023214">
    <property type="entry name" value="HAD_sf"/>
</dbReference>
<sequence length="355" mass="38090">MTTRRENNPRPPLAALLIDISGTLHVGSTPTPNAVNAFHRLRKSQVPFRLCSNTSKESTAALVKRLEAMGFGGLHPQGTQLVEGTESGASPPSRRLVWTSIGAVAQTITKSGLKSPFLLRTDSAREEVLSGMKIHDGSSRQTSQDIYDKPPSYDSVVIGLSPSSFNYPTLNTAFRILKGEPIDKSSSDVPKELSSAPPPLIVTHKAKYFQTESGLSLGPGPFVVALENASGVKAHVVGKPTKEFFQMVIDDFTAEELPTPASAEHDDASPRIVGLGTKPKERPPTSKGRIAVIGDDVEADLGGGAVELGLWRILVKTGKYRAGDEKRPGVVPPDEIFDSFADFIDSLLSDRISKL</sequence>
<feature type="region of interest" description="Disordered" evidence="1">
    <location>
        <begin position="260"/>
        <end position="288"/>
    </location>
</feature>
<dbReference type="PANTHER" id="PTHR19288">
    <property type="entry name" value="4-NITROPHENYLPHOSPHATASE-RELATED"/>
    <property type="match status" value="1"/>
</dbReference>
<proteinExistence type="predicted"/>
<dbReference type="STRING" id="686832.A0A0C2YNN7"/>
<dbReference type="GO" id="GO:0016791">
    <property type="term" value="F:phosphatase activity"/>
    <property type="evidence" value="ECO:0007669"/>
    <property type="project" value="TreeGrafter"/>
</dbReference>
<protein>
    <submittedName>
        <fullName evidence="2">Uncharacterized protein</fullName>
    </submittedName>
</protein>
<organism evidence="2 3">
    <name type="scientific">Hebeloma cylindrosporum</name>
    <dbReference type="NCBI Taxonomy" id="76867"/>
    <lineage>
        <taxon>Eukaryota</taxon>
        <taxon>Fungi</taxon>
        <taxon>Dikarya</taxon>
        <taxon>Basidiomycota</taxon>
        <taxon>Agaricomycotina</taxon>
        <taxon>Agaricomycetes</taxon>
        <taxon>Agaricomycetidae</taxon>
        <taxon>Agaricales</taxon>
        <taxon>Agaricineae</taxon>
        <taxon>Hymenogastraceae</taxon>
        <taxon>Hebeloma</taxon>
    </lineage>
</organism>
<dbReference type="HOGENOM" id="CLU_043473_4_0_1"/>
<dbReference type="InterPro" id="IPR036412">
    <property type="entry name" value="HAD-like_sf"/>
</dbReference>
<dbReference type="EMBL" id="KN831777">
    <property type="protein sequence ID" value="KIM42602.1"/>
    <property type="molecule type" value="Genomic_DNA"/>
</dbReference>
<dbReference type="Gene3D" id="3.40.50.1000">
    <property type="entry name" value="HAD superfamily/HAD-like"/>
    <property type="match status" value="2"/>
</dbReference>